<sequence>MFKPLDGVKVIDLTYFVAGPGAARILADWGADVIKVEPSFGDPGRGTGATMSCPTVKDCNPFYTAYNANKRGLSLNLKSDEGKAVLYKLLESADVFVSSYRTGALRRLGLDYDSLSKKFPHLIWAQINGFGDFGPAKDNAGFDTVAFWARSGAMIDITEKDTSPVNPLIGFGDATTSCSLSGGICAALYQKAKTGKGCKVMVSLFAQAIWSESAGMVSTQYGDEYPKTRLNPGSPVMDTFKSADDKWFYMSILEPDRYNDALMKELGRNDLVGDPRYCTAAAAKAHSSELVEILSAEFAKHTMDEIAAMFARADIAYDRVQHIKEVLDDPQALENMYIIPVENRDGTVTKQPMTPIRFATTEPARIEDIAPTMERQAPLVGEHSAEILKEHGYTDEDIQKLVDSKVVYIEKL</sequence>
<dbReference type="AlphaFoldDB" id="A0A0S2W3H3"/>
<dbReference type="PANTHER" id="PTHR48228">
    <property type="entry name" value="SUCCINYL-COA--D-CITRAMALATE COA-TRANSFERASE"/>
    <property type="match status" value="1"/>
</dbReference>
<dbReference type="KEGG" id="ibu:IB211_01466c"/>
<evidence type="ECO:0000313" key="2">
    <source>
        <dbReference type="Proteomes" id="UP000064844"/>
    </source>
</evidence>
<dbReference type="PATRIC" id="fig|1297617.4.peg.1503"/>
<dbReference type="Gene3D" id="3.30.1540.10">
    <property type="entry name" value="formyl-coa transferase, domain 3"/>
    <property type="match status" value="1"/>
</dbReference>
<dbReference type="InterPro" id="IPR044855">
    <property type="entry name" value="CoA-Trfase_III_dom3_sf"/>
</dbReference>
<proteinExistence type="predicted"/>
<dbReference type="GO" id="GO:0016740">
    <property type="term" value="F:transferase activity"/>
    <property type="evidence" value="ECO:0007669"/>
    <property type="project" value="UniProtKB-KW"/>
</dbReference>
<dbReference type="InterPro" id="IPR023606">
    <property type="entry name" value="CoA-Trfase_III_dom_1_sf"/>
</dbReference>
<dbReference type="SUPFAM" id="SSF89796">
    <property type="entry name" value="CoA-transferase family III (CaiB/BaiF)"/>
    <property type="match status" value="1"/>
</dbReference>
<gene>
    <name evidence="1" type="ORF">IB211_01466c</name>
</gene>
<organism evidence="1 2">
    <name type="scientific">Intestinimonas butyriciproducens</name>
    <dbReference type="NCBI Taxonomy" id="1297617"/>
    <lineage>
        <taxon>Bacteria</taxon>
        <taxon>Bacillati</taxon>
        <taxon>Bacillota</taxon>
        <taxon>Clostridia</taxon>
        <taxon>Eubacteriales</taxon>
        <taxon>Intestinimonas</taxon>
    </lineage>
</organism>
<dbReference type="EMBL" id="CP011307">
    <property type="protein sequence ID" value="ALP93859.1"/>
    <property type="molecule type" value="Genomic_DNA"/>
</dbReference>
<evidence type="ECO:0000313" key="1">
    <source>
        <dbReference type="EMBL" id="ALP93859.1"/>
    </source>
</evidence>
<dbReference type="Proteomes" id="UP000064844">
    <property type="component" value="Chromosome"/>
</dbReference>
<reference evidence="1 2" key="1">
    <citation type="journal article" date="2015" name="Nat. Commun.">
        <title>Production of butyrate from lysine and the Amadori product fructoselysine by a human gut commensal.</title>
        <authorList>
            <person name="Bui T.P."/>
            <person name="Ritari J."/>
            <person name="Boeren S."/>
            <person name="de Waard P."/>
            <person name="Plugge C.M."/>
            <person name="de Vos W.M."/>
        </authorList>
    </citation>
    <scope>NUCLEOTIDE SEQUENCE [LARGE SCALE GENOMIC DNA]</scope>
    <source>
        <strain evidence="1 2">AF211</strain>
    </source>
</reference>
<protein>
    <submittedName>
        <fullName evidence="1">Putative CoA-transferase</fullName>
    </submittedName>
</protein>
<dbReference type="InterPro" id="IPR050509">
    <property type="entry name" value="CoA-transferase_III"/>
</dbReference>
<dbReference type="STRING" id="1297617.IB211_01466c"/>
<dbReference type="Gene3D" id="3.40.50.10540">
    <property type="entry name" value="Crotonobetainyl-coa:carnitine coa-transferase, domain 1"/>
    <property type="match status" value="1"/>
</dbReference>
<keyword evidence="2" id="KW-1185">Reference proteome</keyword>
<name>A0A0S2W3H3_9FIRM</name>
<accession>A0A0S2W3H3</accession>
<dbReference type="RefSeq" id="WP_033117145.1">
    <property type="nucleotide sequence ID" value="NZ_CALICV010000152.1"/>
</dbReference>
<dbReference type="Pfam" id="PF02515">
    <property type="entry name" value="CoA_transf_3"/>
    <property type="match status" value="1"/>
</dbReference>
<dbReference type="PANTHER" id="PTHR48228:SF2">
    <property type="entry name" value="E-CINNAMOYL-COA:R-PHENYLLACTATE COA TRANSFERASE LARGE SUBUNIT"/>
    <property type="match status" value="1"/>
</dbReference>
<keyword evidence="1" id="KW-0808">Transferase</keyword>
<dbReference type="eggNOG" id="COG1804">
    <property type="taxonomic scope" value="Bacteria"/>
</dbReference>
<dbReference type="InterPro" id="IPR003673">
    <property type="entry name" value="CoA-Trfase_fam_III"/>
</dbReference>
<reference evidence="2" key="2">
    <citation type="submission" date="2015-04" db="EMBL/GenBank/DDBJ databases">
        <title>A butyrogenic pathway from the amino acid lysine in a human gut commensal.</title>
        <authorList>
            <person name="de Vos W.M."/>
            <person name="Bui N.T.P."/>
            <person name="Plugge C.M."/>
            <person name="Ritari J."/>
        </authorList>
    </citation>
    <scope>NUCLEOTIDE SEQUENCE [LARGE SCALE GENOMIC DNA]</scope>
    <source>
        <strain evidence="2">AF211</strain>
    </source>
</reference>